<feature type="compositionally biased region" description="Low complexity" evidence="1">
    <location>
        <begin position="81"/>
        <end position="92"/>
    </location>
</feature>
<evidence type="ECO:0000256" key="1">
    <source>
        <dbReference type="SAM" id="MobiDB-lite"/>
    </source>
</evidence>
<dbReference type="OrthoDB" id="5520930at2"/>
<evidence type="ECO:0000313" key="2">
    <source>
        <dbReference type="EMBL" id="AUX39506.1"/>
    </source>
</evidence>
<proteinExistence type="predicted"/>
<feature type="compositionally biased region" description="Gly residues" evidence="1">
    <location>
        <begin position="93"/>
        <end position="104"/>
    </location>
</feature>
<organism evidence="2 3">
    <name type="scientific">Sorangium cellulosum</name>
    <name type="common">Polyangium cellulosum</name>
    <dbReference type="NCBI Taxonomy" id="56"/>
    <lineage>
        <taxon>Bacteria</taxon>
        <taxon>Pseudomonadati</taxon>
        <taxon>Myxococcota</taxon>
        <taxon>Polyangia</taxon>
        <taxon>Polyangiales</taxon>
        <taxon>Polyangiaceae</taxon>
        <taxon>Sorangium</taxon>
    </lineage>
</organism>
<accession>A0A2L0EJN8</accession>
<reference evidence="2 3" key="1">
    <citation type="submission" date="2015-09" db="EMBL/GenBank/DDBJ databases">
        <title>Sorangium comparison.</title>
        <authorList>
            <person name="Zaburannyi N."/>
            <person name="Bunk B."/>
            <person name="Overmann J."/>
            <person name="Mueller R."/>
        </authorList>
    </citation>
    <scope>NUCLEOTIDE SEQUENCE [LARGE SCALE GENOMIC DNA]</scope>
    <source>
        <strain evidence="2 3">So ce26</strain>
    </source>
</reference>
<evidence type="ECO:0000313" key="3">
    <source>
        <dbReference type="Proteomes" id="UP000238348"/>
    </source>
</evidence>
<protein>
    <submittedName>
        <fullName evidence="2">Uncharacterized protein</fullName>
    </submittedName>
</protein>
<dbReference type="RefSeq" id="WP_104977466.1">
    <property type="nucleotide sequence ID" value="NZ_CP012673.1"/>
</dbReference>
<feature type="region of interest" description="Disordered" evidence="1">
    <location>
        <begin position="72"/>
        <end position="104"/>
    </location>
</feature>
<dbReference type="AlphaFoldDB" id="A0A2L0EJN8"/>
<dbReference type="EMBL" id="CP012673">
    <property type="protein sequence ID" value="AUX39506.1"/>
    <property type="molecule type" value="Genomic_DNA"/>
</dbReference>
<dbReference type="Proteomes" id="UP000238348">
    <property type="component" value="Chromosome"/>
</dbReference>
<sequence length="104" mass="11003">MTHDAPEHDDLDLTGGEDPLLEACLNDALRPYLGALSPEALEDYRRFLTVFITTHPAAAPLYERLRARPSNLSRSADVAREGAAGAADAGAGAAPGDGTFGKRR</sequence>
<gene>
    <name evidence="2" type="ORF">SOCE26_008990</name>
</gene>
<name>A0A2L0EJN8_SORCE</name>